<dbReference type="AlphaFoldDB" id="G8YS24"/>
<dbReference type="STRING" id="559304.G8YS24"/>
<proteinExistence type="predicted"/>
<dbReference type="FunCoup" id="G8YS24">
    <property type="interactions" value="275"/>
</dbReference>
<evidence type="ECO:0000259" key="1">
    <source>
        <dbReference type="Pfam" id="PF13824"/>
    </source>
</evidence>
<dbReference type="Proteomes" id="UP000005222">
    <property type="component" value="Chromosome C"/>
</dbReference>
<dbReference type="Pfam" id="PF20179">
    <property type="entry name" value="MSS51_C"/>
    <property type="match status" value="1"/>
</dbReference>
<evidence type="ECO:0000313" key="4">
    <source>
        <dbReference type="EMBL" id="CCE78947.1"/>
    </source>
</evidence>
<name>G8YS24_PICSO</name>
<reference evidence="5" key="2">
    <citation type="journal article" date="2012" name="G3 (Bethesda)">
        <title>Pichia sorbitophila, an interspecies yeast hybrid reveals early steps of genome resolution following polyploidization.</title>
        <authorList>
            <person name="Leh Louis V."/>
            <person name="Despons L."/>
            <person name="Friedrich A."/>
            <person name="Martin T."/>
            <person name="Durrens P."/>
            <person name="Casaregola S."/>
            <person name="Neuveglise C."/>
            <person name="Fairhead C."/>
            <person name="Marck C."/>
            <person name="Cruz J.A."/>
            <person name="Straub M.L."/>
            <person name="Kugler V."/>
            <person name="Sacerdot C."/>
            <person name="Uzunov Z."/>
            <person name="Thierry A."/>
            <person name="Weiss S."/>
            <person name="Bleykasten C."/>
            <person name="De Montigny J."/>
            <person name="Jacques N."/>
            <person name="Jung P."/>
            <person name="Lemaire M."/>
            <person name="Mallet S."/>
            <person name="Morel G."/>
            <person name="Richard G.F."/>
            <person name="Sarkar A."/>
            <person name="Savel G."/>
            <person name="Schacherer J."/>
            <person name="Seret M.L."/>
            <person name="Talla E."/>
            <person name="Samson G."/>
            <person name="Jubin C."/>
            <person name="Poulain J."/>
            <person name="Vacherie B."/>
            <person name="Barbe V."/>
            <person name="Pelletier E."/>
            <person name="Sherman D.J."/>
            <person name="Westhof E."/>
            <person name="Weissenbach J."/>
            <person name="Baret P.V."/>
            <person name="Wincker P."/>
            <person name="Gaillardin C."/>
            <person name="Dujon B."/>
            <person name="Souciet J.L."/>
        </authorList>
    </citation>
    <scope>NUCLEOTIDE SEQUENCE [LARGE SCALE GENOMIC DNA]</scope>
    <source>
        <strain evidence="5">ATCC MYA-4447 / BCRC 22081 / CBS 7064 / NBRC 10061 / NRRL Y-12695</strain>
    </source>
</reference>
<keyword evidence="5" id="KW-1185">Reference proteome</keyword>
<dbReference type="InParanoid" id="G8YS24"/>
<dbReference type="eggNOG" id="ENOG502QQBW">
    <property type="taxonomic scope" value="Eukaryota"/>
</dbReference>
<dbReference type="InterPro" id="IPR046824">
    <property type="entry name" value="Mss51-like_C"/>
</dbReference>
<dbReference type="InterPro" id="IPR032717">
    <property type="entry name" value="Mss51_Znf"/>
</dbReference>
<dbReference type="GO" id="GO:0033617">
    <property type="term" value="P:mitochondrial respiratory chain complex IV assembly"/>
    <property type="evidence" value="ECO:0007669"/>
    <property type="project" value="TreeGrafter"/>
</dbReference>
<gene>
    <name evidence="3" type="primary">Piso0_000982</name>
    <name evidence="3" type="ORF">GNLVRS01_PISO0C08296g</name>
    <name evidence="4" type="ORF">GNLVRS01_PISO0D08363g</name>
</gene>
<dbReference type="EMBL" id="FO082057">
    <property type="protein sequence ID" value="CCE78361.1"/>
    <property type="molecule type" value="Genomic_DNA"/>
</dbReference>
<organism evidence="3 5">
    <name type="scientific">Pichia sorbitophila (strain ATCC MYA-4447 / BCRC 22081 / CBS 7064 / NBRC 10061 / NRRL Y-12695)</name>
    <name type="common">Hybrid yeast</name>
    <dbReference type="NCBI Taxonomy" id="559304"/>
    <lineage>
        <taxon>Eukaryota</taxon>
        <taxon>Fungi</taxon>
        <taxon>Dikarya</taxon>
        <taxon>Ascomycota</taxon>
        <taxon>Saccharomycotina</taxon>
        <taxon>Pichiomycetes</taxon>
        <taxon>Debaryomycetaceae</taxon>
        <taxon>Millerozyma</taxon>
    </lineage>
</organism>
<dbReference type="EMBL" id="FO082056">
    <property type="protein sequence ID" value="CCE78947.1"/>
    <property type="molecule type" value="Genomic_DNA"/>
</dbReference>
<dbReference type="PANTHER" id="PTHR28069:SF1">
    <property type="entry name" value="PROTEIN MSS51, MITOCHONDRIAL"/>
    <property type="match status" value="1"/>
</dbReference>
<feature type="domain" description="Mitochondrial splicing suppressor 51 zinc-finger" evidence="1">
    <location>
        <begin position="72"/>
        <end position="123"/>
    </location>
</feature>
<feature type="domain" description="Mitochondrial splicing suppressor 51-like C-terminal" evidence="2">
    <location>
        <begin position="221"/>
        <end position="397"/>
    </location>
</feature>
<dbReference type="GO" id="GO:0005739">
    <property type="term" value="C:mitochondrion"/>
    <property type="evidence" value="ECO:0007669"/>
    <property type="project" value="GOC"/>
</dbReference>
<dbReference type="HOGENOM" id="CLU_033072_0_0_1"/>
<dbReference type="PANTHER" id="PTHR28069">
    <property type="entry name" value="GH20023P"/>
    <property type="match status" value="1"/>
</dbReference>
<sequence>MIQAISRRAVALPKVACSVARVQPNRSVSFLKKLLFLDDGNNEGNEVKFYSWDESPYEDLRTRAAFIRAKALCPVTKKPVNFVCPYSGIPTHHDEQAWKNDTEYHEQKKYELLKKVNLYEHDLRSGRKFDEFIFPGEQAHDYMINMASWDSFFYTRDFNPMNTEFNMAAATKVLTYPLTIGSMFFKYSPYGLQPNGPVTIEGLRSLSALRYTLYPPYSKVKEAASTYKERPMRIFIVGAKMEAMLPGYVWKQFGYLFPDTKFEIHFVGPESYFDPQSRAFVVNDSNNGRAIVNRYDEQISLHHHTQYFHELYDMGDLFPFDPYLDVFFLFHPGFQTADEGHWNKSLKGLLESKCAVYVTGYHQTDILREYSWLRNHPLWEETDILMRQSKNIFGSTKLDLVDSNPTETFQANNEIFGFRGKRYHAIKK</sequence>
<reference evidence="3" key="1">
    <citation type="submission" date="2011-10" db="EMBL/GenBank/DDBJ databases">
        <authorList>
            <person name="Genoscope - CEA"/>
        </authorList>
    </citation>
    <scope>NUCLEOTIDE SEQUENCE</scope>
</reference>
<evidence type="ECO:0000313" key="5">
    <source>
        <dbReference type="Proteomes" id="UP000005222"/>
    </source>
</evidence>
<dbReference type="Proteomes" id="UP000005222">
    <property type="component" value="Chromosome D"/>
</dbReference>
<dbReference type="Pfam" id="PF13824">
    <property type="entry name" value="zf-Mss51"/>
    <property type="match status" value="1"/>
</dbReference>
<evidence type="ECO:0000313" key="3">
    <source>
        <dbReference type="EMBL" id="CCE78361.1"/>
    </source>
</evidence>
<dbReference type="OMA" id="CSEEHWA"/>
<protein>
    <submittedName>
        <fullName evidence="3">Piso0_000982 protein</fullName>
    </submittedName>
</protein>
<evidence type="ECO:0000259" key="2">
    <source>
        <dbReference type="Pfam" id="PF20179"/>
    </source>
</evidence>
<dbReference type="OrthoDB" id="5282002at2759"/>
<accession>G8YS24</accession>